<proteinExistence type="predicted"/>
<evidence type="ECO:0000313" key="3">
    <source>
        <dbReference type="Proteomes" id="UP001193748"/>
    </source>
</evidence>
<evidence type="ECO:0000256" key="1">
    <source>
        <dbReference type="SAM" id="Coils"/>
    </source>
</evidence>
<dbReference type="EMBL" id="JABSWW010000001">
    <property type="protein sequence ID" value="NRT88549.1"/>
    <property type="molecule type" value="Genomic_DNA"/>
</dbReference>
<dbReference type="AlphaFoldDB" id="A0AAX0AZX6"/>
<dbReference type="Proteomes" id="UP001193748">
    <property type="component" value="Unassembled WGS sequence"/>
</dbReference>
<name>A0AAX0AZX6_CLOBE</name>
<evidence type="ECO:0000313" key="2">
    <source>
        <dbReference type="EMBL" id="NRT88549.1"/>
    </source>
</evidence>
<sequence>MLKNNKLDKKDFKVEDGIYIPNIEACWIYKAKIENENGNYPVEDKFLNKLLAGKIDYSYELIANKELVENIEIYKTNNGKQFTLDIVNVKFEKKYKKIENKKVIKEVTTGDLRDIIYEDGFMFDNKELVNWKRSGGKARNGEDLFLIKDIKDKCLDWARMGLEFIGDVDISSIRAYESLPLSSIHGGTININPQNILVIDDINSTFNCKMSRTCLEGEELQTQTEIVEESNSLFDGEGLLSKDKFTGNLEGKGVALLRNRLMKCAGFSCDIQQFYIDYCEKNKLDYDTFKICDMYGNSILAKDIELITTPSALKIKKYNSEVIKKEGYEGDGAWLQYWKDNCGDIFAVCKFDKPSHNCIFNKDGSIEQYRNVLSYQMINTIPFTKEELNLLVAREIEYVDKLKNDIDFFLDETIKGYVKIEEDELNEDGTEKEIDTSIVEEIKVDTAFAKLCKRNKGFMNTKVFKDFRRNSINAYIKRLRQGKIHVIDSDYAIVCGNPIEMLCSTVGEFTGEVIALKGNELFCNRFKEDGQPVTGFRSPHIMISNVGNMIYKDNELIRKYMACTDNVVYVNAIDTPINSMYSGMDYDIDAILLVGDKLVVEPSKRADKDKYPIMYNDIKNTGDNNKEMNQINMSANDKIISQNYIGQVVNTSQLLNSLMNDILYKNKDADISEIYNNISKMNSVSNVEIDKAKKQFENLNVSSEIAKIKADMEVVDEDKVKSIRLEMKEFYKQLDGIKADRKEKRKEVTKEIRKIRQQLKSDENNSKLQNALNEKINDREEINIEEIKMIKENILECRLKLSELDTRILKPLFMKYIGDNDAKEQMRKTNKAHLRALNDVTKAKGLSEKEELEELEKNKEIQKVWENKIYRPLNTPMDWLELQIDKIQCKKDKSDTIQVIQLIKKSKHKADEETVKNVVEFIKNTDTKIKGYKADNELQYNDRKNKINLAKKECCDFIKDSKLKKADLYGVLKQCLNSVKKNGKLDKTTGIESLTLELLFEVFGNAMYEMFVQ</sequence>
<keyword evidence="1" id="KW-0175">Coiled coil</keyword>
<accession>A0AAX0AZX6</accession>
<feature type="coiled-coil region" evidence="1">
    <location>
        <begin position="727"/>
        <end position="785"/>
    </location>
</feature>
<organism evidence="2 3">
    <name type="scientific">Clostridium beijerinckii</name>
    <name type="common">Clostridium MP</name>
    <dbReference type="NCBI Taxonomy" id="1520"/>
    <lineage>
        <taxon>Bacteria</taxon>
        <taxon>Bacillati</taxon>
        <taxon>Bacillota</taxon>
        <taxon>Clostridia</taxon>
        <taxon>Eubacteriales</taxon>
        <taxon>Clostridiaceae</taxon>
        <taxon>Clostridium</taxon>
    </lineage>
</organism>
<gene>
    <name evidence="2" type="ORF">B0H41_002228</name>
</gene>
<dbReference type="RefSeq" id="WP_173710873.1">
    <property type="nucleotide sequence ID" value="NZ_JABSWW010000001.1"/>
</dbReference>
<reference evidence="2" key="2">
    <citation type="journal article" date="2022" name="Nat. Biotechnol.">
        <title>Carbon-negative production of acetone and isopropanol by gas fermentation at industrial pilot scale.</title>
        <authorList>
            <person name="Liew F.E."/>
            <person name="Nogle R."/>
            <person name="Abdalla T."/>
            <person name="Rasor B.J."/>
            <person name="Canter C."/>
            <person name="Jensen R.O."/>
            <person name="Wang L."/>
            <person name="Strutz J."/>
            <person name="Chirania P."/>
            <person name="De Tissera S."/>
            <person name="Mueller A.P."/>
            <person name="Ruan Z."/>
            <person name="Gao A."/>
            <person name="Tran L."/>
            <person name="Engle N.L."/>
            <person name="Bromley J.C."/>
            <person name="Daniell J."/>
            <person name="Conrado R."/>
            <person name="Tschaplinski T.J."/>
            <person name="Giannone R.J."/>
            <person name="Hettich R.L."/>
            <person name="Karim A.S."/>
            <person name="Simpson S.D."/>
            <person name="Brown S.D."/>
            <person name="Leang C."/>
            <person name="Jewett M.C."/>
            <person name="Kopke M."/>
        </authorList>
    </citation>
    <scope>NUCLEOTIDE SEQUENCE</scope>
    <source>
        <strain evidence="2">DJ080</strain>
    </source>
</reference>
<reference evidence="2" key="1">
    <citation type="submission" date="2020-05" db="EMBL/GenBank/DDBJ databases">
        <authorList>
            <person name="Brown S."/>
            <person name="Huntemann M."/>
            <person name="Clum A."/>
            <person name="Spunde A."/>
            <person name="Palaniappan K."/>
            <person name="Ritter S."/>
            <person name="Mikhailova N."/>
            <person name="Chen I.-M."/>
            <person name="Stamatis D."/>
            <person name="Reddy T."/>
            <person name="O'Malley R."/>
            <person name="Daum C."/>
            <person name="Shapiro N."/>
            <person name="Ivanova N."/>
            <person name="Kyrpides N."/>
            <person name="Woyke T."/>
        </authorList>
    </citation>
    <scope>NUCLEOTIDE SEQUENCE</scope>
    <source>
        <strain evidence="2">DJ080</strain>
    </source>
</reference>
<comment type="caution">
    <text evidence="2">The sequence shown here is derived from an EMBL/GenBank/DDBJ whole genome shotgun (WGS) entry which is preliminary data.</text>
</comment>
<protein>
    <submittedName>
        <fullName evidence="2">Uncharacterized protein</fullName>
    </submittedName>
</protein>